<evidence type="ECO:0000313" key="3">
    <source>
        <dbReference type="Proteomes" id="UP000003448"/>
    </source>
</evidence>
<dbReference type="AlphaFoldDB" id="I0L0I3"/>
<keyword evidence="3" id="KW-1185">Reference proteome</keyword>
<organism evidence="2 3">
    <name type="scientific">Micromonospora lupini str. Lupac 08</name>
    <dbReference type="NCBI Taxonomy" id="1150864"/>
    <lineage>
        <taxon>Bacteria</taxon>
        <taxon>Bacillati</taxon>
        <taxon>Actinomycetota</taxon>
        <taxon>Actinomycetes</taxon>
        <taxon>Micromonosporales</taxon>
        <taxon>Micromonosporaceae</taxon>
        <taxon>Micromonospora</taxon>
    </lineage>
</organism>
<dbReference type="STRING" id="1150864.MILUP08_42251"/>
<name>I0L0I3_9ACTN</name>
<dbReference type="Proteomes" id="UP000003448">
    <property type="component" value="Unassembled WGS sequence"/>
</dbReference>
<reference evidence="3" key="1">
    <citation type="journal article" date="2012" name="J. Bacteriol.">
        <title>Genome Sequence of Micromonospora lupini Lupac 08, Isolated from Root Nodules of Lupinus angustifolius.</title>
        <authorList>
            <person name="Alonso-Vega P."/>
            <person name="Normand P."/>
            <person name="Bacigalupe R."/>
            <person name="Pujic P."/>
            <person name="Lajus A."/>
            <person name="Vallenet D."/>
            <person name="Carro L."/>
            <person name="Coll P."/>
            <person name="Trujillo M.E."/>
        </authorList>
    </citation>
    <scope>NUCLEOTIDE SEQUENCE [LARGE SCALE GENOMIC DNA]</scope>
    <source>
        <strain evidence="3">Lupac 08</strain>
    </source>
</reference>
<protein>
    <recommendedName>
        <fullName evidence="1">Spore protein YkvP/CgeB glycosyl transferase-like domain-containing protein</fullName>
    </recommendedName>
</protein>
<evidence type="ECO:0000259" key="1">
    <source>
        <dbReference type="Pfam" id="PF13524"/>
    </source>
</evidence>
<sequence length="482" mass="51224">MRVDEYPRVLVVSAAVFDRSTGTGITLSNLFTGWPADRLAQLYAEDRAPDPDAVGTFARFAPRNAPVEYHLFRQWERVRRPLRAVVKGSAGVAAPVGSTSLTGPVGSAAGAGPVAGARNPAPGAVRAQLRTQLRALVDLSPVRVPADVRRWVRDQRPDVVYTTLGSIRIMRLAVAAAQECRVPLVPHFMDDWPTTLYTGGQVLGLPRLAVRAGFRDVLRHSSYGMGISEAMAREFERRYRLPFAAFGNCVDAADFADPGGRAPDRSAGTPVELVYVGGLHLDRWRSLRRVGEAVGRLAARGTPARLTVHAPAVDVGRYAGAFAGMPAVHLGRSLASDEVAGVLRGADVLVHVESFAAEHRRYTRYSLSTKIPQYLAAGRPVLGFGPAELASMAHLAAADAGAVVGHDDPAALAAALGPLCADADLRARLGRRGLAYAVRHHRTDRVAARFAEVLREAAGRPAGAALAPRPGRAVALEGSDVG</sequence>
<dbReference type="PANTHER" id="PTHR12526">
    <property type="entry name" value="GLYCOSYLTRANSFERASE"/>
    <property type="match status" value="1"/>
</dbReference>
<dbReference type="RefSeq" id="WP_007457910.1">
    <property type="nucleotide sequence ID" value="NZ_HF570108.1"/>
</dbReference>
<dbReference type="Gene3D" id="3.40.50.2000">
    <property type="entry name" value="Glycogen Phosphorylase B"/>
    <property type="match status" value="2"/>
</dbReference>
<dbReference type="EMBL" id="CAIE01000017">
    <property type="protein sequence ID" value="CCH17330.1"/>
    <property type="molecule type" value="Genomic_DNA"/>
</dbReference>
<gene>
    <name evidence="2" type="ORF">MILUP08_42251</name>
</gene>
<proteinExistence type="predicted"/>
<dbReference type="InterPro" id="IPR055259">
    <property type="entry name" value="YkvP/CgeB_Glyco_trans-like"/>
</dbReference>
<dbReference type="Pfam" id="PF13524">
    <property type="entry name" value="Glyco_trans_1_2"/>
    <property type="match status" value="1"/>
</dbReference>
<accession>I0L0I3</accession>
<feature type="domain" description="Spore protein YkvP/CgeB glycosyl transferase-like" evidence="1">
    <location>
        <begin position="304"/>
        <end position="450"/>
    </location>
</feature>
<comment type="caution">
    <text evidence="2">The sequence shown here is derived from an EMBL/GenBank/DDBJ whole genome shotgun (WGS) entry which is preliminary data.</text>
</comment>
<dbReference type="eggNOG" id="COG0438">
    <property type="taxonomic scope" value="Bacteria"/>
</dbReference>
<evidence type="ECO:0000313" key="2">
    <source>
        <dbReference type="EMBL" id="CCH17330.1"/>
    </source>
</evidence>
<dbReference type="SUPFAM" id="SSF53756">
    <property type="entry name" value="UDP-Glycosyltransferase/glycogen phosphorylase"/>
    <property type="match status" value="1"/>
</dbReference>